<dbReference type="InterPro" id="IPR016461">
    <property type="entry name" value="COMT-like"/>
</dbReference>
<gene>
    <name evidence="2" type="ORF">LAESUDRAFT_725719</name>
</gene>
<dbReference type="Gene3D" id="1.10.10.10">
    <property type="entry name" value="Winged helix-like DNA-binding domain superfamily/Winged helix DNA-binding domain"/>
    <property type="match status" value="1"/>
</dbReference>
<feature type="region of interest" description="Disordered" evidence="1">
    <location>
        <begin position="133"/>
        <end position="173"/>
    </location>
</feature>
<evidence type="ECO:0000313" key="3">
    <source>
        <dbReference type="Proteomes" id="UP000076871"/>
    </source>
</evidence>
<feature type="region of interest" description="Disordered" evidence="1">
    <location>
        <begin position="216"/>
        <end position="282"/>
    </location>
</feature>
<organism evidence="2 3">
    <name type="scientific">Laetiporus sulphureus 93-53</name>
    <dbReference type="NCBI Taxonomy" id="1314785"/>
    <lineage>
        <taxon>Eukaryota</taxon>
        <taxon>Fungi</taxon>
        <taxon>Dikarya</taxon>
        <taxon>Basidiomycota</taxon>
        <taxon>Agaricomycotina</taxon>
        <taxon>Agaricomycetes</taxon>
        <taxon>Polyporales</taxon>
        <taxon>Laetiporus</taxon>
    </lineage>
</organism>
<protein>
    <recommendedName>
        <fullName evidence="4">O-methyltransferase domain-containing protein</fullName>
    </recommendedName>
</protein>
<feature type="compositionally biased region" description="Polar residues" evidence="1">
    <location>
        <begin position="1405"/>
        <end position="1414"/>
    </location>
</feature>
<proteinExistence type="predicted"/>
<dbReference type="PANTHER" id="PTHR43712:SF2">
    <property type="entry name" value="O-METHYLTRANSFERASE CICE"/>
    <property type="match status" value="1"/>
</dbReference>
<feature type="compositionally biased region" description="Low complexity" evidence="1">
    <location>
        <begin position="216"/>
        <end position="236"/>
    </location>
</feature>
<feature type="compositionally biased region" description="Basic and acidic residues" evidence="1">
    <location>
        <begin position="936"/>
        <end position="949"/>
    </location>
</feature>
<dbReference type="Gene3D" id="3.40.50.150">
    <property type="entry name" value="Vaccinia Virus protein VP39"/>
    <property type="match status" value="1"/>
</dbReference>
<name>A0A165EB03_9APHY</name>
<feature type="compositionally biased region" description="Low complexity" evidence="1">
    <location>
        <begin position="79"/>
        <end position="92"/>
    </location>
</feature>
<feature type="compositionally biased region" description="Basic and acidic residues" evidence="1">
    <location>
        <begin position="1387"/>
        <end position="1396"/>
    </location>
</feature>
<keyword evidence="3" id="KW-1185">Reference proteome</keyword>
<dbReference type="EMBL" id="KV427623">
    <property type="protein sequence ID" value="KZT06629.1"/>
    <property type="molecule type" value="Genomic_DNA"/>
</dbReference>
<reference evidence="2 3" key="1">
    <citation type="journal article" date="2016" name="Mol. Biol. Evol.">
        <title>Comparative Genomics of Early-Diverging Mushroom-Forming Fungi Provides Insights into the Origins of Lignocellulose Decay Capabilities.</title>
        <authorList>
            <person name="Nagy L.G."/>
            <person name="Riley R."/>
            <person name="Tritt A."/>
            <person name="Adam C."/>
            <person name="Daum C."/>
            <person name="Floudas D."/>
            <person name="Sun H."/>
            <person name="Yadav J.S."/>
            <person name="Pangilinan J."/>
            <person name="Larsson K.H."/>
            <person name="Matsuura K."/>
            <person name="Barry K."/>
            <person name="Labutti K."/>
            <person name="Kuo R."/>
            <person name="Ohm R.A."/>
            <person name="Bhattacharya S.S."/>
            <person name="Shirouzu T."/>
            <person name="Yoshinaga Y."/>
            <person name="Martin F.M."/>
            <person name="Grigoriev I.V."/>
            <person name="Hibbett D.S."/>
        </authorList>
    </citation>
    <scope>NUCLEOTIDE SEQUENCE [LARGE SCALE GENOMIC DNA]</scope>
    <source>
        <strain evidence="2 3">93-53</strain>
    </source>
</reference>
<evidence type="ECO:0008006" key="4">
    <source>
        <dbReference type="Google" id="ProtNLM"/>
    </source>
</evidence>
<feature type="region of interest" description="Disordered" evidence="1">
    <location>
        <begin position="599"/>
        <end position="646"/>
    </location>
</feature>
<feature type="region of interest" description="Disordered" evidence="1">
    <location>
        <begin position="923"/>
        <end position="958"/>
    </location>
</feature>
<feature type="region of interest" description="Disordered" evidence="1">
    <location>
        <begin position="1369"/>
        <end position="1414"/>
    </location>
</feature>
<dbReference type="InterPro" id="IPR036388">
    <property type="entry name" value="WH-like_DNA-bd_sf"/>
</dbReference>
<evidence type="ECO:0000256" key="1">
    <source>
        <dbReference type="SAM" id="MobiDB-lite"/>
    </source>
</evidence>
<feature type="region of interest" description="Disordered" evidence="1">
    <location>
        <begin position="328"/>
        <end position="381"/>
    </location>
</feature>
<dbReference type="InterPro" id="IPR029063">
    <property type="entry name" value="SAM-dependent_MTases_sf"/>
</dbReference>
<feature type="region of interest" description="Disordered" evidence="1">
    <location>
        <begin position="848"/>
        <end position="911"/>
    </location>
</feature>
<evidence type="ECO:0000313" key="2">
    <source>
        <dbReference type="EMBL" id="KZT06629.1"/>
    </source>
</evidence>
<dbReference type="PANTHER" id="PTHR43712">
    <property type="entry name" value="PUTATIVE (AFU_ORTHOLOGUE AFUA_4G14580)-RELATED"/>
    <property type="match status" value="1"/>
</dbReference>
<dbReference type="PROSITE" id="PS51683">
    <property type="entry name" value="SAM_OMT_II"/>
    <property type="match status" value="1"/>
</dbReference>
<feature type="region of interest" description="Disordered" evidence="1">
    <location>
        <begin position="68"/>
        <end position="104"/>
    </location>
</feature>
<dbReference type="Proteomes" id="UP000076871">
    <property type="component" value="Unassembled WGS sequence"/>
</dbReference>
<dbReference type="STRING" id="1314785.A0A165EB03"/>
<feature type="compositionally biased region" description="Low complexity" evidence="1">
    <location>
        <begin position="153"/>
        <end position="168"/>
    </location>
</feature>
<dbReference type="GO" id="GO:0008168">
    <property type="term" value="F:methyltransferase activity"/>
    <property type="evidence" value="ECO:0007669"/>
    <property type="project" value="InterPro"/>
</dbReference>
<dbReference type="InParanoid" id="A0A165EB03"/>
<dbReference type="OrthoDB" id="2410195at2759"/>
<feature type="compositionally biased region" description="Pro residues" evidence="1">
    <location>
        <begin position="141"/>
        <end position="152"/>
    </location>
</feature>
<feature type="compositionally biased region" description="Polar residues" evidence="1">
    <location>
        <begin position="398"/>
        <end position="408"/>
    </location>
</feature>
<feature type="region of interest" description="Disordered" evidence="1">
    <location>
        <begin position="395"/>
        <end position="481"/>
    </location>
</feature>
<feature type="compositionally biased region" description="Polar residues" evidence="1">
    <location>
        <begin position="618"/>
        <end position="639"/>
    </location>
</feature>
<dbReference type="GeneID" id="63825906"/>
<dbReference type="RefSeq" id="XP_040764369.1">
    <property type="nucleotide sequence ID" value="XM_040908877.1"/>
</dbReference>
<feature type="compositionally biased region" description="Gly residues" evidence="1">
    <location>
        <begin position="606"/>
        <end position="616"/>
    </location>
</feature>
<sequence length="1414" mass="149733">MTFATLRALHALIGAALDDIERVYHDAGLASPPTLPTPYSPTSSYASPASPSLTSLYGPYTPYSPVPSPHPHLHARTPSSVSVSSLSSYSATEGEEEETGTLSLGSSHASLASFANAAMSADAELKTTKTQGGAGVAFPLSTPPTPVSPSTPPTNATTSATPTRPARTYISTPILTPSHPYSSFYRGADVHATAQPSAFPSTVTLPDYLAVARSTQSLASPPQAQSSSHLYSESSSHAQQHSPGILRSKQAQSHTQIKHPTPAPTSSPAPRRRSHTLTSASSALRRVSGFFSGSAKSTSPLPPPSPVLATPVRGVKTFAGVGVCHSQGARVAGTPPSPITFASPSPPEDGTRRRSTSMAAASAGVSATPKKSRASSRQFDVPVSYNQAEGAYKRGSGAYSQVKDSSGRTPGAYTRHTPNTPTPDLPRTPKSNGVLRTLRSSPALGTPTSSSAAFEQANALVTPRSGDGAGRKQRPRPSPLLPRSMEIVSQHCQPPPTPLSLFSLASGVSVEEGESGQEGNGGFPCASEVSLTAVGRASASRTVCEREGLEPGWEKEGGGLAAAWEEPVKVNGQGKGRKERAVVMLDWPSLDVPVYAVQSGEESSGGLRGDGKGGSPGMQSSGEQGTPPTAPETNASAGSTPKRDKEELQVLSEALTTHPAVLAAASRLVAACGQLSAAVQRPFLTVCDAAMGYHLPACLRLLEAAHVPEILREAGPRGMHVREIARRVGEVRRANRAAAREKHAGCDGDCEDVEEEPALDAALLSHVLRLLATHHITREVRPDVFANNRISGAIYSGRSLDDLGRAPESKYDGTDGISAFVGLCTDELFKSAAYMTDCYLPSLEATVAGGPSKSNSEEAQRQKSRNSSTANAQDVFGKTSDGSHASLADLALGDGQPSASRSAAHHDQSAELSKLVRRARAFSSARAVPASPPRRKAPDMPRKEPEQTKRAPAKVSGNPMHAPFNLAFRTSAPYFEWLETKENAARLKRFGRAMTGTGSWEVPGAIVGAFPWHQLPAQSVVVDVGGGIGSTSLLLAHAFPHLRFLVQDRPQVVKMGEIAWRERSPELLETGRAAFQAHNFFAPQPLWPASLRHERDNDDAAREQAPNGSPAVFLLRVVTHDWPDAYVKRILLHLRRAAGPDTKLLLADHVLPLACVDEDPDPESPHGIQHMNEKMKAPPLPGTVRSLAPEGSPLLPNLGKANANAYWLDLTMRVTFNAQERTLRELLALAETAGWRIVQVSRAEGSLFGHVTAVPVDIPPESLALLDTPLPGIVEADAGEGSDAKVKSPPMGDTFCSFVDLPSEDALQKGVRASKRATQRWQARATEWRQRLVKKSSTIWKDRRGQQAASPLPVPPVELLPAADVGMGAGKRVSKGRKASISTLAGGEDRQRDTKRGLRRVLSRAQVSSGIMDR</sequence>
<dbReference type="SUPFAM" id="SSF53335">
    <property type="entry name" value="S-adenosyl-L-methionine-dependent methyltransferases"/>
    <property type="match status" value="1"/>
</dbReference>
<accession>A0A165EB03</accession>